<feature type="transmembrane region" description="Helical" evidence="1">
    <location>
        <begin position="36"/>
        <end position="57"/>
    </location>
</feature>
<sequence>MDLLLDILPDQLLSKLSWLAHILMMLLLNKLAMDPYLLLGGHLVGLGPLLLLVLLMLDRLMPLVLC</sequence>
<organism evidence="2">
    <name type="scientific">Picea glauca</name>
    <name type="common">White spruce</name>
    <name type="synonym">Pinus glauca</name>
    <dbReference type="NCBI Taxonomy" id="3330"/>
    <lineage>
        <taxon>Eukaryota</taxon>
        <taxon>Viridiplantae</taxon>
        <taxon>Streptophyta</taxon>
        <taxon>Embryophyta</taxon>
        <taxon>Tracheophyta</taxon>
        <taxon>Spermatophyta</taxon>
        <taxon>Pinopsida</taxon>
        <taxon>Pinidae</taxon>
        <taxon>Conifers I</taxon>
        <taxon>Pinales</taxon>
        <taxon>Pinaceae</taxon>
        <taxon>Picea</taxon>
    </lineage>
</organism>
<comment type="caution">
    <text evidence="2">The sequence shown here is derived from an EMBL/GenBank/DDBJ whole genome shotgun (WGS) entry which is preliminary data.</text>
</comment>
<keyword evidence="1" id="KW-0812">Transmembrane</keyword>
<keyword evidence="1" id="KW-0472">Membrane</keyword>
<protein>
    <submittedName>
        <fullName evidence="2">Uncharacterized protein</fullName>
    </submittedName>
</protein>
<reference evidence="2" key="1">
    <citation type="journal article" date="2015" name="Genome Biol. Evol.">
        <title>Organellar Genomes of White Spruce (Picea glauca): Assembly and Annotation.</title>
        <authorList>
            <person name="Jackman S.D."/>
            <person name="Warren R.L."/>
            <person name="Gibb E.A."/>
            <person name="Vandervalk B.P."/>
            <person name="Mohamadi H."/>
            <person name="Chu J."/>
            <person name="Raymond A."/>
            <person name="Pleasance S."/>
            <person name="Coope R."/>
            <person name="Wildung M.R."/>
            <person name="Ritland C.E."/>
            <person name="Bousquet J."/>
            <person name="Jones S.J."/>
            <person name="Bohlmann J."/>
            <person name="Birol I."/>
        </authorList>
    </citation>
    <scope>NUCLEOTIDE SEQUENCE [LARGE SCALE GENOMIC DNA]</scope>
    <source>
        <tissue evidence="2">Flushing bud</tissue>
    </source>
</reference>
<name>A0A101LUU7_PICGL</name>
<evidence type="ECO:0000256" key="1">
    <source>
        <dbReference type="SAM" id="Phobius"/>
    </source>
</evidence>
<accession>A0A101LUU7</accession>
<proteinExistence type="predicted"/>
<keyword evidence="2" id="KW-0496">Mitochondrion</keyword>
<dbReference type="AlphaFoldDB" id="A0A101LUU7"/>
<gene>
    <name evidence="2" type="ORF">ABT39_MTgene2343</name>
</gene>
<geneLocation type="mitochondrion" evidence="2"/>
<evidence type="ECO:0000313" key="2">
    <source>
        <dbReference type="EMBL" id="KUM45777.1"/>
    </source>
</evidence>
<dbReference type="EMBL" id="LKAM01000016">
    <property type="protein sequence ID" value="KUM45777.1"/>
    <property type="molecule type" value="Genomic_DNA"/>
</dbReference>
<keyword evidence="1" id="KW-1133">Transmembrane helix</keyword>